<dbReference type="GeneID" id="113168954"/>
<evidence type="ECO:0000259" key="3">
    <source>
        <dbReference type="PROSITE" id="PS50174"/>
    </source>
</evidence>
<dbReference type="Pfam" id="PF01585">
    <property type="entry name" value="G-patch"/>
    <property type="match status" value="1"/>
</dbReference>
<reference evidence="4" key="3">
    <citation type="submission" date="2025-09" db="UniProtKB">
        <authorList>
            <consortium name="Ensembl"/>
        </authorList>
    </citation>
    <scope>IDENTIFICATION</scope>
</reference>
<keyword evidence="5" id="KW-1185">Reference proteome</keyword>
<feature type="compositionally biased region" description="Basic residues" evidence="2">
    <location>
        <begin position="418"/>
        <end position="427"/>
    </location>
</feature>
<reference evidence="4" key="1">
    <citation type="submission" date="2021-04" db="EMBL/GenBank/DDBJ databases">
        <authorList>
            <consortium name="Wellcome Sanger Institute Data Sharing"/>
        </authorList>
    </citation>
    <scope>NUCLEOTIDE SEQUENCE [LARGE SCALE GENOMIC DNA]</scope>
</reference>
<feature type="compositionally biased region" description="Basic residues" evidence="2">
    <location>
        <begin position="307"/>
        <end position="317"/>
    </location>
</feature>
<dbReference type="GeneTree" id="ENSGT00390000008765"/>
<protein>
    <recommendedName>
        <fullName evidence="1">G patch domain-containing protein 4</fullName>
    </recommendedName>
</protein>
<evidence type="ECO:0000256" key="1">
    <source>
        <dbReference type="ARBA" id="ARBA00040365"/>
    </source>
</evidence>
<dbReference type="PANTHER" id="PTHR23149:SF9">
    <property type="entry name" value="G PATCH DOMAIN-CONTAINING PROTEIN 4"/>
    <property type="match status" value="1"/>
</dbReference>
<organism evidence="4 5">
    <name type="scientific">Anabas testudineus</name>
    <name type="common">Climbing perch</name>
    <name type="synonym">Anthias testudineus</name>
    <dbReference type="NCBI Taxonomy" id="64144"/>
    <lineage>
        <taxon>Eukaryota</taxon>
        <taxon>Metazoa</taxon>
        <taxon>Chordata</taxon>
        <taxon>Craniata</taxon>
        <taxon>Vertebrata</taxon>
        <taxon>Euteleostomi</taxon>
        <taxon>Actinopterygii</taxon>
        <taxon>Neopterygii</taxon>
        <taxon>Teleostei</taxon>
        <taxon>Neoteleostei</taxon>
        <taxon>Acanthomorphata</taxon>
        <taxon>Anabantaria</taxon>
        <taxon>Anabantiformes</taxon>
        <taxon>Anabantoidei</taxon>
        <taxon>Anabantidae</taxon>
        <taxon>Anabas</taxon>
    </lineage>
</organism>
<dbReference type="SMART" id="SM00443">
    <property type="entry name" value="G_patch"/>
    <property type="match status" value="1"/>
</dbReference>
<proteinExistence type="predicted"/>
<feature type="region of interest" description="Disordered" evidence="2">
    <location>
        <begin position="79"/>
        <end position="106"/>
    </location>
</feature>
<feature type="compositionally biased region" description="Polar residues" evidence="2">
    <location>
        <begin position="253"/>
        <end position="264"/>
    </location>
</feature>
<feature type="compositionally biased region" description="Basic and acidic residues" evidence="2">
    <location>
        <begin position="408"/>
        <end position="417"/>
    </location>
</feature>
<dbReference type="AlphaFoldDB" id="A0A3Q1HNQ9"/>
<name>A0A3Q1HNQ9_ANATE</name>
<feature type="domain" description="G-patch" evidence="3">
    <location>
        <begin position="11"/>
        <end position="57"/>
    </location>
</feature>
<evidence type="ECO:0000313" key="4">
    <source>
        <dbReference type="Ensembl" id="ENSATEP00000009029.1"/>
    </source>
</evidence>
<dbReference type="GO" id="GO:0005730">
    <property type="term" value="C:nucleolus"/>
    <property type="evidence" value="ECO:0007669"/>
    <property type="project" value="TreeGrafter"/>
</dbReference>
<feature type="region of interest" description="Disordered" evidence="2">
    <location>
        <begin position="222"/>
        <end position="427"/>
    </location>
</feature>
<gene>
    <name evidence="4" type="primary">GPATCH4</name>
</gene>
<feature type="compositionally biased region" description="Basic and acidic residues" evidence="2">
    <location>
        <begin position="277"/>
        <end position="297"/>
    </location>
</feature>
<evidence type="ECO:0000313" key="5">
    <source>
        <dbReference type="Proteomes" id="UP000265040"/>
    </source>
</evidence>
<feature type="compositionally biased region" description="Polar residues" evidence="2">
    <location>
        <begin position="222"/>
        <end position="235"/>
    </location>
</feature>
<dbReference type="InterPro" id="IPR000467">
    <property type="entry name" value="G_patch_dom"/>
</dbReference>
<dbReference type="Ensembl" id="ENSATET00000009188.3">
    <property type="protein sequence ID" value="ENSATEP00000009029.1"/>
    <property type="gene ID" value="ENSATEG00000006359.3"/>
</dbReference>
<dbReference type="OMA" id="ILGKYGW"/>
<accession>A0A3Q1HNQ9</accession>
<dbReference type="STRING" id="64144.ENSATEP00000009029"/>
<reference evidence="4" key="2">
    <citation type="submission" date="2025-08" db="UniProtKB">
        <authorList>
            <consortium name="Ensembl"/>
        </authorList>
    </citation>
    <scope>IDENTIFICATION</scope>
</reference>
<dbReference type="InterPro" id="IPR050656">
    <property type="entry name" value="PINX1"/>
</dbReference>
<sequence length="427" mass="47780">MAEVVQEKSRGLKFAEQQLLRHGWEHGKGLGRAENGISEAIKVKVKCDKGGVGHKEGEQFTFHWWDHVFNKASSSLQVESDQNGIKLKKTTEEDEDSGMISNKKPRKAALARAKLYGCFVKSATLLSGQEQPEPKSSNSDESSSSDEEEDQKLDLSSTTKLSDADLMKACGGRTAHKGARHGLTMSAKLARLEQQEAEFMAKYGKKSQPISASAVCVAPVISQSAEPGSGRQEQVSSDPQRKKMKKKRSSGSINELNGDNVSENPETDVKPKKKKKEVREKAEETTDAVSTKERAVYEENGEVDQSHKRKRKDKKKKNKEENEERAPSPAADCRSPEEMAQLHTDTKEKKKKKKSSKHRSEEEERNYAESCQSEVVQDCEESTVKPKRKKCKKDKLSTDICVSVDNSLSKEELQELPKKKKKKKSKE</sequence>
<dbReference type="InParanoid" id="A0A3Q1HNQ9"/>
<feature type="region of interest" description="Disordered" evidence="2">
    <location>
        <begin position="127"/>
        <end position="165"/>
    </location>
</feature>
<dbReference type="OrthoDB" id="10019757at2759"/>
<feature type="compositionally biased region" description="Basic and acidic residues" evidence="2">
    <location>
        <begin position="358"/>
        <end position="367"/>
    </location>
</feature>
<evidence type="ECO:0000256" key="2">
    <source>
        <dbReference type="SAM" id="MobiDB-lite"/>
    </source>
</evidence>
<dbReference type="PANTHER" id="PTHR23149">
    <property type="entry name" value="G PATCH DOMAIN CONTAINING PROTEIN"/>
    <property type="match status" value="1"/>
</dbReference>
<dbReference type="GO" id="GO:0003676">
    <property type="term" value="F:nucleic acid binding"/>
    <property type="evidence" value="ECO:0007669"/>
    <property type="project" value="InterPro"/>
</dbReference>
<dbReference type="RefSeq" id="XP_026225833.1">
    <property type="nucleotide sequence ID" value="XM_026370048.1"/>
</dbReference>
<dbReference type="Proteomes" id="UP000265040">
    <property type="component" value="Chromosome 16"/>
</dbReference>
<dbReference type="PROSITE" id="PS50174">
    <property type="entry name" value="G_PATCH"/>
    <property type="match status" value="1"/>
</dbReference>